<evidence type="ECO:0000256" key="1">
    <source>
        <dbReference type="ARBA" id="ARBA00023157"/>
    </source>
</evidence>
<dbReference type="GO" id="GO:0030248">
    <property type="term" value="F:cellulose binding"/>
    <property type="evidence" value="ECO:0007669"/>
    <property type="project" value="UniProtKB-UniRule"/>
</dbReference>
<dbReference type="Proteomes" id="UP000054007">
    <property type="component" value="Unassembled WGS sequence"/>
</dbReference>
<feature type="domain" description="Auxiliary Activity family 9 catalytic" evidence="3">
    <location>
        <begin position="33"/>
        <end position="202"/>
    </location>
</feature>
<comment type="domain">
    <text evidence="2">Has a modular structure: an endo-beta-1,4-glucanase catalytic module at the N-terminus, a linker rich in serines and threonines, and a C-terminal carbohydrate-binding module (CBM).</text>
</comment>
<dbReference type="AlphaFoldDB" id="A0A0D7AVT3"/>
<comment type="function">
    <text evidence="2">Lytic polysaccharide monooxygenase (LMPO) that depolymerizes crystalline and amorphous polysaccharides via the oxidation of scissile alpha- or beta-(1-4)-glycosidic bonds, yielding C1 and/or C4 oxidation products. Catalysis by LPMOs requires the reduction of the active-site copper from Cu(II) to Cu(I) by a reducing agent and H(2)O(2) or O(2) as a cosubstrate.</text>
</comment>
<dbReference type="CDD" id="cd21175">
    <property type="entry name" value="LPMO_AA9"/>
    <property type="match status" value="1"/>
</dbReference>
<evidence type="ECO:0000313" key="5">
    <source>
        <dbReference type="Proteomes" id="UP000054007"/>
    </source>
</evidence>
<dbReference type="PANTHER" id="PTHR33353">
    <property type="entry name" value="PUTATIVE (AFU_ORTHOLOGUE AFUA_1G12560)-RELATED"/>
    <property type="match status" value="1"/>
</dbReference>
<keyword evidence="2" id="KW-0119">Carbohydrate metabolism</keyword>
<dbReference type="GO" id="GO:0030245">
    <property type="term" value="P:cellulose catabolic process"/>
    <property type="evidence" value="ECO:0007669"/>
    <property type="project" value="UniProtKB-UniRule"/>
</dbReference>
<gene>
    <name evidence="4" type="ORF">CYLTODRAFT_475440</name>
</gene>
<dbReference type="GO" id="GO:0008810">
    <property type="term" value="F:cellulase activity"/>
    <property type="evidence" value="ECO:0007669"/>
    <property type="project" value="UniProtKB-UniRule"/>
</dbReference>
<keyword evidence="4" id="KW-0560">Oxidoreductase</keyword>
<dbReference type="InterPro" id="IPR049892">
    <property type="entry name" value="AA9"/>
</dbReference>
<reference evidence="4 5" key="1">
    <citation type="journal article" date="2015" name="Fungal Genet. Biol.">
        <title>Evolution of novel wood decay mechanisms in Agaricales revealed by the genome sequences of Fistulina hepatica and Cylindrobasidium torrendii.</title>
        <authorList>
            <person name="Floudas D."/>
            <person name="Held B.W."/>
            <person name="Riley R."/>
            <person name="Nagy L.G."/>
            <person name="Koehler G."/>
            <person name="Ransdell A.S."/>
            <person name="Younus H."/>
            <person name="Chow J."/>
            <person name="Chiniquy J."/>
            <person name="Lipzen A."/>
            <person name="Tritt A."/>
            <person name="Sun H."/>
            <person name="Haridas S."/>
            <person name="LaButti K."/>
            <person name="Ohm R.A."/>
            <person name="Kues U."/>
            <person name="Blanchette R.A."/>
            <person name="Grigoriev I.V."/>
            <person name="Minto R.E."/>
            <person name="Hibbett D.S."/>
        </authorList>
    </citation>
    <scope>NUCLEOTIDE SEQUENCE [LARGE SCALE GENOMIC DNA]</scope>
    <source>
        <strain evidence="4 5">FP15055 ss-10</strain>
    </source>
</reference>
<accession>A0A0D7AVT3</accession>
<dbReference type="InterPro" id="IPR005103">
    <property type="entry name" value="AA9_LPMO"/>
</dbReference>
<keyword evidence="1 2" id="KW-1015">Disulfide bond</keyword>
<dbReference type="OrthoDB" id="3496539at2759"/>
<keyword evidence="2" id="KW-0624">Polysaccharide degradation</keyword>
<keyword evidence="2" id="KW-0136">Cellulose degradation</keyword>
<sequence length="218" mass="23214">MKYLAGFLVAAHSLTYTSDIWTTLVTGDGTTSKAAVRQPINNSPVTDVESNDVTCNVTPGKATETVEVAAGDFVGFLLDTDLYHQGPGSIYLGQAPSTVAEWDGSGENWFKIAEWGAVFEPEFTFVDYEWSALNTTIPASVPDGEYLLRVEHIALHVAGSPQFYVSCAQISVTGGGSANPEKVSIPGYISSDDPSITLNIWVPVPTEYTVPGPAVFTG</sequence>
<dbReference type="GO" id="GO:0005576">
    <property type="term" value="C:extracellular region"/>
    <property type="evidence" value="ECO:0007669"/>
    <property type="project" value="UniProtKB-SubCell"/>
</dbReference>
<name>A0A0D7AVT3_9AGAR</name>
<comment type="catalytic activity">
    <reaction evidence="2">
        <text>[(1-&gt;4)-beta-D-glucosyl]n+m + reduced acceptor + O2 = 4-dehydro-beta-D-glucosyl-[(1-&gt;4)-beta-D-glucosyl]n-1 + [(1-&gt;4)-beta-D-glucosyl]m + acceptor + H2O.</text>
        <dbReference type="EC" id="1.14.99.56"/>
    </reaction>
</comment>
<evidence type="ECO:0000313" key="4">
    <source>
        <dbReference type="EMBL" id="KIY62115.1"/>
    </source>
</evidence>
<dbReference type="EC" id="1.14.99.56" evidence="2"/>
<dbReference type="GO" id="GO:0004497">
    <property type="term" value="F:monooxygenase activity"/>
    <property type="evidence" value="ECO:0007669"/>
    <property type="project" value="UniProtKB-KW"/>
</dbReference>
<dbReference type="PANTHER" id="PTHR33353:SF11">
    <property type="entry name" value="GLYCOSYLHYDROLASE FAMILY 61-7 PROTEIN"/>
    <property type="match status" value="1"/>
</dbReference>
<evidence type="ECO:0000259" key="3">
    <source>
        <dbReference type="Pfam" id="PF03443"/>
    </source>
</evidence>
<protein>
    <recommendedName>
        <fullName evidence="2">AA9 family lytic polysaccharide monooxygenase</fullName>
        <ecNumber evidence="2">1.14.99.56</ecNumber>
    </recommendedName>
    <alternativeName>
        <fullName evidence="2">Endo-beta-1,4-glucanase</fullName>
    </alternativeName>
    <alternativeName>
        <fullName evidence="2">Glycosyl hydrolase 61 family protein</fullName>
    </alternativeName>
</protein>
<proteinExistence type="predicted"/>
<keyword evidence="2" id="KW-0964">Secreted</keyword>
<comment type="subcellular location">
    <subcellularLocation>
        <location evidence="2">Secreted</location>
    </subcellularLocation>
</comment>
<keyword evidence="5" id="KW-1185">Reference proteome</keyword>
<evidence type="ECO:0000256" key="2">
    <source>
        <dbReference type="RuleBase" id="RU368122"/>
    </source>
</evidence>
<dbReference type="EMBL" id="KN880823">
    <property type="protein sequence ID" value="KIY62115.1"/>
    <property type="molecule type" value="Genomic_DNA"/>
</dbReference>
<dbReference type="Gene3D" id="2.70.50.70">
    <property type="match status" value="1"/>
</dbReference>
<dbReference type="Pfam" id="PF03443">
    <property type="entry name" value="AA9"/>
    <property type="match status" value="1"/>
</dbReference>
<dbReference type="STRING" id="1314674.A0A0D7AVT3"/>
<keyword evidence="4" id="KW-0503">Monooxygenase</keyword>
<organism evidence="4 5">
    <name type="scientific">Cylindrobasidium torrendii FP15055 ss-10</name>
    <dbReference type="NCBI Taxonomy" id="1314674"/>
    <lineage>
        <taxon>Eukaryota</taxon>
        <taxon>Fungi</taxon>
        <taxon>Dikarya</taxon>
        <taxon>Basidiomycota</taxon>
        <taxon>Agaricomycotina</taxon>
        <taxon>Agaricomycetes</taxon>
        <taxon>Agaricomycetidae</taxon>
        <taxon>Agaricales</taxon>
        <taxon>Marasmiineae</taxon>
        <taxon>Physalacriaceae</taxon>
        <taxon>Cylindrobasidium</taxon>
    </lineage>
</organism>